<reference evidence="10 11" key="1">
    <citation type="journal article" date="2014" name="Genome Biol. Evol.">
        <title>The genome of the myxosporean Thelohanellus kitauei shows adaptations to nutrient acquisition within its fish host.</title>
        <authorList>
            <person name="Yang Y."/>
            <person name="Xiong J."/>
            <person name="Zhou Z."/>
            <person name="Huo F."/>
            <person name="Miao W."/>
            <person name="Ran C."/>
            <person name="Liu Y."/>
            <person name="Zhang J."/>
            <person name="Feng J."/>
            <person name="Wang M."/>
            <person name="Wang M."/>
            <person name="Wang L."/>
            <person name="Yao B."/>
        </authorList>
    </citation>
    <scope>NUCLEOTIDE SEQUENCE [LARGE SCALE GENOMIC DNA]</scope>
    <source>
        <strain evidence="10">Wuqing</strain>
    </source>
</reference>
<protein>
    <recommendedName>
        <fullName evidence="3 9">Signal peptidase complex subunit 2</fullName>
    </recommendedName>
</protein>
<comment type="caution">
    <text evidence="10">The sequence shown here is derived from an EMBL/GenBank/DDBJ whole genome shotgun (WGS) entry which is preliminary data.</text>
</comment>
<evidence type="ECO:0000256" key="4">
    <source>
        <dbReference type="ARBA" id="ARBA00022692"/>
    </source>
</evidence>
<keyword evidence="4 9" id="KW-0812">Transmembrane</keyword>
<dbReference type="GO" id="GO:0045047">
    <property type="term" value="P:protein targeting to ER"/>
    <property type="evidence" value="ECO:0007669"/>
    <property type="project" value="TreeGrafter"/>
</dbReference>
<evidence type="ECO:0000256" key="6">
    <source>
        <dbReference type="ARBA" id="ARBA00022989"/>
    </source>
</evidence>
<dbReference type="Proteomes" id="UP000031668">
    <property type="component" value="Unassembled WGS sequence"/>
</dbReference>
<evidence type="ECO:0000256" key="7">
    <source>
        <dbReference type="ARBA" id="ARBA00023136"/>
    </source>
</evidence>
<keyword evidence="11" id="KW-1185">Reference proteome</keyword>
<comment type="function">
    <text evidence="8 9">Component of the signal peptidase complex (SPC) which catalyzes the cleavage of N-terminal signal sequences from nascent proteins as they are translocated into the lumen of the endoplasmic reticulum. Enhances the enzymatic activity of SPC and facilitates the interactions between different components of the translocation site.</text>
</comment>
<evidence type="ECO:0000256" key="9">
    <source>
        <dbReference type="RuleBase" id="RU368033"/>
    </source>
</evidence>
<keyword evidence="6 9" id="KW-1133">Transmembrane helix</keyword>
<dbReference type="PANTHER" id="PTHR13085">
    <property type="entry name" value="MICROSOMAL SIGNAL PEPTIDASE 25 KDA SUBUNIT"/>
    <property type="match status" value="1"/>
</dbReference>
<evidence type="ECO:0000256" key="3">
    <source>
        <dbReference type="ARBA" id="ARBA00017057"/>
    </source>
</evidence>
<evidence type="ECO:0000256" key="2">
    <source>
        <dbReference type="ARBA" id="ARBA00007324"/>
    </source>
</evidence>
<feature type="transmembrane region" description="Helical" evidence="9">
    <location>
        <begin position="87"/>
        <end position="110"/>
    </location>
</feature>
<sequence length="199" mass="22980">MPKTSDDFWSHKWVQNGEPVKIEKYFAPNVKNFINDAIIDTFTGVLNCQILNIRNDCFCVIQFVCAVTAIIAFLLDKVWKYPSYREALFYCVVIYFLFYGLFMLYGYFIIGNTILDCHEPEMSGLDLGHNWKVKTEFDPLKAEFTVNLYCRSLSTGKSNTGTLTQRVGRWIDEDGVVLCRVICKDIRVLHDQVLGKITN</sequence>
<keyword evidence="7 9" id="KW-0472">Membrane</keyword>
<dbReference type="EMBL" id="JWZT01003124">
    <property type="protein sequence ID" value="KII67682.1"/>
    <property type="molecule type" value="Genomic_DNA"/>
</dbReference>
<evidence type="ECO:0000256" key="8">
    <source>
        <dbReference type="ARBA" id="ARBA00045608"/>
    </source>
</evidence>
<evidence type="ECO:0000256" key="5">
    <source>
        <dbReference type="ARBA" id="ARBA00022824"/>
    </source>
</evidence>
<comment type="subcellular location">
    <subcellularLocation>
        <location evidence="1 9">Endoplasmic reticulum membrane</location>
        <topology evidence="1 9">Multi-pass membrane protein</topology>
    </subcellularLocation>
</comment>
<dbReference type="InterPro" id="IPR009582">
    <property type="entry name" value="Spc2/SPCS2"/>
</dbReference>
<accession>A0A0C2N1C5</accession>
<feature type="transmembrane region" description="Helical" evidence="9">
    <location>
        <begin position="57"/>
        <end position="75"/>
    </location>
</feature>
<dbReference type="PANTHER" id="PTHR13085:SF0">
    <property type="entry name" value="SIGNAL PEPTIDASE COMPLEX SUBUNIT 2"/>
    <property type="match status" value="1"/>
</dbReference>
<dbReference type="GO" id="GO:0005787">
    <property type="term" value="C:signal peptidase complex"/>
    <property type="evidence" value="ECO:0007669"/>
    <property type="project" value="UniProtKB-UniRule"/>
</dbReference>
<evidence type="ECO:0000313" key="11">
    <source>
        <dbReference type="Proteomes" id="UP000031668"/>
    </source>
</evidence>
<comment type="similarity">
    <text evidence="2 9">Belongs to the SPCS2 family.</text>
</comment>
<dbReference type="GO" id="GO:0006465">
    <property type="term" value="P:signal peptide processing"/>
    <property type="evidence" value="ECO:0007669"/>
    <property type="project" value="UniProtKB-UniRule"/>
</dbReference>
<dbReference type="Pfam" id="PF06703">
    <property type="entry name" value="SPC25"/>
    <property type="match status" value="1"/>
</dbReference>
<organism evidence="10 11">
    <name type="scientific">Thelohanellus kitauei</name>
    <name type="common">Myxosporean</name>
    <dbReference type="NCBI Taxonomy" id="669202"/>
    <lineage>
        <taxon>Eukaryota</taxon>
        <taxon>Metazoa</taxon>
        <taxon>Cnidaria</taxon>
        <taxon>Myxozoa</taxon>
        <taxon>Myxosporea</taxon>
        <taxon>Bivalvulida</taxon>
        <taxon>Platysporina</taxon>
        <taxon>Myxobolidae</taxon>
        <taxon>Thelohanellus</taxon>
    </lineage>
</organism>
<gene>
    <name evidence="10" type="ORF">RF11_04558</name>
</gene>
<dbReference type="GO" id="GO:0008233">
    <property type="term" value="F:peptidase activity"/>
    <property type="evidence" value="ECO:0007669"/>
    <property type="project" value="UniProtKB-UniRule"/>
</dbReference>
<dbReference type="AlphaFoldDB" id="A0A0C2N1C5"/>
<name>A0A0C2N1C5_THEKT</name>
<dbReference type="OrthoDB" id="29558at2759"/>
<proteinExistence type="inferred from homology"/>
<evidence type="ECO:0000256" key="1">
    <source>
        <dbReference type="ARBA" id="ARBA00004477"/>
    </source>
</evidence>
<evidence type="ECO:0000313" key="10">
    <source>
        <dbReference type="EMBL" id="KII67682.1"/>
    </source>
</evidence>
<keyword evidence="5 9" id="KW-0256">Endoplasmic reticulum</keyword>